<name>A0A1G2EFM1_9BACT</name>
<evidence type="ECO:0000313" key="2">
    <source>
        <dbReference type="EMBL" id="OGZ24589.1"/>
    </source>
</evidence>
<protein>
    <submittedName>
        <fullName evidence="2">Uncharacterized protein</fullName>
    </submittedName>
</protein>
<organism evidence="2 3">
    <name type="scientific">Candidatus Nealsonbacteria bacterium RIFCSPLOWO2_01_FULL_43_32</name>
    <dbReference type="NCBI Taxonomy" id="1801672"/>
    <lineage>
        <taxon>Bacteria</taxon>
        <taxon>Candidatus Nealsoniibacteriota</taxon>
    </lineage>
</organism>
<keyword evidence="1" id="KW-0812">Transmembrane</keyword>
<gene>
    <name evidence="2" type="ORF">A2896_00555</name>
</gene>
<evidence type="ECO:0000256" key="1">
    <source>
        <dbReference type="SAM" id="Phobius"/>
    </source>
</evidence>
<sequence>MKQVFTILFITGLVGLAVFGILAMSHSAGQSHDGCIAATAQGTDCPKEDGTIFFAAFHLDVFRSFSTAIFNGKTASMLFLLIALFFAVAFGLAAHYHRQQFLKSSFFPSQRELTRWLALHENSPAMS</sequence>
<dbReference type="STRING" id="1801672.A2896_00555"/>
<dbReference type="EMBL" id="MHMH01000008">
    <property type="protein sequence ID" value="OGZ24589.1"/>
    <property type="molecule type" value="Genomic_DNA"/>
</dbReference>
<keyword evidence="1" id="KW-1133">Transmembrane helix</keyword>
<comment type="caution">
    <text evidence="2">The sequence shown here is derived from an EMBL/GenBank/DDBJ whole genome shotgun (WGS) entry which is preliminary data.</text>
</comment>
<accession>A0A1G2EFM1</accession>
<dbReference type="Proteomes" id="UP000178647">
    <property type="component" value="Unassembled WGS sequence"/>
</dbReference>
<proteinExistence type="predicted"/>
<keyword evidence="1" id="KW-0472">Membrane</keyword>
<reference evidence="2 3" key="1">
    <citation type="journal article" date="2016" name="Nat. Commun.">
        <title>Thousands of microbial genomes shed light on interconnected biogeochemical processes in an aquifer system.</title>
        <authorList>
            <person name="Anantharaman K."/>
            <person name="Brown C.T."/>
            <person name="Hug L.A."/>
            <person name="Sharon I."/>
            <person name="Castelle C.J."/>
            <person name="Probst A.J."/>
            <person name="Thomas B.C."/>
            <person name="Singh A."/>
            <person name="Wilkins M.J."/>
            <person name="Karaoz U."/>
            <person name="Brodie E.L."/>
            <person name="Williams K.H."/>
            <person name="Hubbard S.S."/>
            <person name="Banfield J.F."/>
        </authorList>
    </citation>
    <scope>NUCLEOTIDE SEQUENCE [LARGE SCALE GENOMIC DNA]</scope>
</reference>
<evidence type="ECO:0000313" key="3">
    <source>
        <dbReference type="Proteomes" id="UP000178647"/>
    </source>
</evidence>
<dbReference type="AlphaFoldDB" id="A0A1G2EFM1"/>
<feature type="transmembrane region" description="Helical" evidence="1">
    <location>
        <begin position="77"/>
        <end position="96"/>
    </location>
</feature>